<dbReference type="InterPro" id="IPR020568">
    <property type="entry name" value="Ribosomal_Su5_D2-typ_SF"/>
</dbReference>
<comment type="function">
    <text evidence="6">RNaseP catalyzes the removal of the 5'-leader sequence from pre-tRNA to produce the mature 5'-terminus. It can also cleave other RNA substrates such as 4.5S RNA. The protein component plays an auxiliary but essential role in vivo by binding to the 5'-leader sequence and broadening the substrate specificity of the ribozyme.</text>
</comment>
<sequence length="113" mass="13343">MNKDQTLRNNKEFRYVYDKGKSFANKYIVMFFIKNELGFNRVGFSTTKKLGNSVVRNKFKRRMKESYRLNKDKFKQGYDIVFLSRPSAKDIDYKSIESAILHLGKISKLLIKG</sequence>
<evidence type="ECO:0000256" key="7">
    <source>
        <dbReference type="NCBIfam" id="TIGR00188"/>
    </source>
</evidence>
<accession>K0B1R6</accession>
<dbReference type="SUPFAM" id="SSF54211">
    <property type="entry name" value="Ribosomal protein S5 domain 2-like"/>
    <property type="match status" value="1"/>
</dbReference>
<evidence type="ECO:0000256" key="6">
    <source>
        <dbReference type="HAMAP-Rule" id="MF_00227"/>
    </source>
</evidence>
<name>K0B1R6_GOTA9</name>
<dbReference type="KEGG" id="cad:Curi_c29570"/>
<dbReference type="Gene3D" id="3.30.230.10">
    <property type="match status" value="1"/>
</dbReference>
<dbReference type="Pfam" id="PF00825">
    <property type="entry name" value="Ribonuclease_P"/>
    <property type="match status" value="1"/>
</dbReference>
<proteinExistence type="inferred from homology"/>
<dbReference type="GO" id="GO:0000049">
    <property type="term" value="F:tRNA binding"/>
    <property type="evidence" value="ECO:0007669"/>
    <property type="project" value="UniProtKB-UniRule"/>
</dbReference>
<keyword evidence="9" id="KW-1185">Reference proteome</keyword>
<dbReference type="PANTHER" id="PTHR33992:SF1">
    <property type="entry name" value="RIBONUCLEASE P PROTEIN COMPONENT"/>
    <property type="match status" value="1"/>
</dbReference>
<evidence type="ECO:0000313" key="9">
    <source>
        <dbReference type="Proteomes" id="UP000006094"/>
    </source>
</evidence>
<dbReference type="GO" id="GO:0030677">
    <property type="term" value="C:ribonuclease P complex"/>
    <property type="evidence" value="ECO:0007669"/>
    <property type="project" value="TreeGrafter"/>
</dbReference>
<evidence type="ECO:0000256" key="1">
    <source>
        <dbReference type="ARBA" id="ARBA00022694"/>
    </source>
</evidence>
<dbReference type="GO" id="GO:0004526">
    <property type="term" value="F:ribonuclease P activity"/>
    <property type="evidence" value="ECO:0007669"/>
    <property type="project" value="UniProtKB-UniRule"/>
</dbReference>
<evidence type="ECO:0000256" key="5">
    <source>
        <dbReference type="ARBA" id="ARBA00022884"/>
    </source>
</evidence>
<dbReference type="Proteomes" id="UP000006094">
    <property type="component" value="Chromosome"/>
</dbReference>
<evidence type="ECO:0000313" key="8">
    <source>
        <dbReference type="EMBL" id="AFS79923.1"/>
    </source>
</evidence>
<dbReference type="GO" id="GO:0042781">
    <property type="term" value="F:3'-tRNA processing endoribonuclease activity"/>
    <property type="evidence" value="ECO:0007669"/>
    <property type="project" value="TreeGrafter"/>
</dbReference>
<dbReference type="RefSeq" id="WP_014969057.1">
    <property type="nucleotide sequence ID" value="NC_018664.1"/>
</dbReference>
<reference evidence="8 9" key="1">
    <citation type="journal article" date="2012" name="PLoS ONE">
        <title>The purine-utilizing bacterium Clostridium acidurici 9a: a genome-guided metabolic reconsideration.</title>
        <authorList>
            <person name="Hartwich K."/>
            <person name="Poehlein A."/>
            <person name="Daniel R."/>
        </authorList>
    </citation>
    <scope>NUCLEOTIDE SEQUENCE [LARGE SCALE GENOMIC DNA]</scope>
    <source>
        <strain evidence="9">ATCC 7906 / DSM 604 / BCRC 14475 / CIP 104303 / KCTC 5404 / NCIMB 10678 / 9a</strain>
    </source>
</reference>
<comment type="similarity">
    <text evidence="6">Belongs to the RnpA family.</text>
</comment>
<dbReference type="GO" id="GO:0001682">
    <property type="term" value="P:tRNA 5'-leader removal"/>
    <property type="evidence" value="ECO:0007669"/>
    <property type="project" value="UniProtKB-UniRule"/>
</dbReference>
<comment type="subunit">
    <text evidence="6">Consists of a catalytic RNA component (M1 or rnpB) and a protein subunit.</text>
</comment>
<dbReference type="HOGENOM" id="CLU_117179_9_4_9"/>
<dbReference type="AlphaFoldDB" id="K0B1R6"/>
<dbReference type="InterPro" id="IPR014721">
    <property type="entry name" value="Ribsml_uS5_D2-typ_fold_subgr"/>
</dbReference>
<comment type="catalytic activity">
    <reaction evidence="6">
        <text>Endonucleolytic cleavage of RNA, removing 5'-extranucleotides from tRNA precursor.</text>
        <dbReference type="EC" id="3.1.26.5"/>
    </reaction>
</comment>
<keyword evidence="5 6" id="KW-0694">RNA-binding</keyword>
<dbReference type="EC" id="3.1.26.5" evidence="6 7"/>
<keyword evidence="3 6" id="KW-0255">Endonuclease</keyword>
<evidence type="ECO:0000256" key="3">
    <source>
        <dbReference type="ARBA" id="ARBA00022759"/>
    </source>
</evidence>
<dbReference type="EMBL" id="CP003326">
    <property type="protein sequence ID" value="AFS79923.1"/>
    <property type="molecule type" value="Genomic_DNA"/>
</dbReference>
<dbReference type="InterPro" id="IPR000100">
    <property type="entry name" value="RNase_P"/>
</dbReference>
<keyword evidence="4 6" id="KW-0378">Hydrolase</keyword>
<dbReference type="OrthoDB" id="9810867at2"/>
<gene>
    <name evidence="6 8" type="primary">rnpA</name>
    <name evidence="8" type="ordered locus">Curi_c29570</name>
</gene>
<keyword evidence="2 6" id="KW-0540">Nuclease</keyword>
<dbReference type="PANTHER" id="PTHR33992">
    <property type="entry name" value="RIBONUCLEASE P PROTEIN COMPONENT"/>
    <property type="match status" value="1"/>
</dbReference>
<dbReference type="STRING" id="1128398.Curi_c29570"/>
<dbReference type="eggNOG" id="COG0594">
    <property type="taxonomic scope" value="Bacteria"/>
</dbReference>
<dbReference type="HAMAP" id="MF_00227">
    <property type="entry name" value="RNase_P"/>
    <property type="match status" value="1"/>
</dbReference>
<protein>
    <recommendedName>
        <fullName evidence="6 7">Ribonuclease P protein component</fullName>
        <shortName evidence="6">RNase P protein</shortName>
        <shortName evidence="6">RNaseP protein</shortName>
        <ecNumber evidence="6 7">3.1.26.5</ecNumber>
    </recommendedName>
    <alternativeName>
        <fullName evidence="6">Protein C5</fullName>
    </alternativeName>
</protein>
<evidence type="ECO:0000256" key="4">
    <source>
        <dbReference type="ARBA" id="ARBA00022801"/>
    </source>
</evidence>
<evidence type="ECO:0000256" key="2">
    <source>
        <dbReference type="ARBA" id="ARBA00022722"/>
    </source>
</evidence>
<keyword evidence="1 6" id="KW-0819">tRNA processing</keyword>
<dbReference type="PATRIC" id="fig|1128398.3.peg.3029"/>
<organism evidence="8 9">
    <name type="scientific">Gottschalkia acidurici (strain ATCC 7906 / DSM 604 / BCRC 14475 / CIP 104303 / KCTC 5404 / NCIMB 10678 / 9a)</name>
    <name type="common">Clostridium acidurici</name>
    <dbReference type="NCBI Taxonomy" id="1128398"/>
    <lineage>
        <taxon>Bacteria</taxon>
        <taxon>Bacillati</taxon>
        <taxon>Bacillota</taxon>
        <taxon>Tissierellia</taxon>
        <taxon>Tissierellales</taxon>
        <taxon>Gottschalkiaceae</taxon>
        <taxon>Gottschalkia</taxon>
    </lineage>
</organism>
<dbReference type="NCBIfam" id="TIGR00188">
    <property type="entry name" value="rnpA"/>
    <property type="match status" value="1"/>
</dbReference>